<evidence type="ECO:0000259" key="2">
    <source>
        <dbReference type="Pfam" id="PF25000"/>
    </source>
</evidence>
<dbReference type="PANTHER" id="PTHR46082">
    <property type="entry name" value="ATP/GTP-BINDING PROTEIN-RELATED"/>
    <property type="match status" value="1"/>
</dbReference>
<dbReference type="InterPro" id="IPR027417">
    <property type="entry name" value="P-loop_NTPase"/>
</dbReference>
<dbReference type="InterPro" id="IPR056681">
    <property type="entry name" value="DUF7779"/>
</dbReference>
<name>A0AAD7B3G9_9AGAR</name>
<reference evidence="3" key="1">
    <citation type="submission" date="2023-03" db="EMBL/GenBank/DDBJ databases">
        <title>Massive genome expansion in bonnet fungi (Mycena s.s.) driven by repeated elements and novel gene families across ecological guilds.</title>
        <authorList>
            <consortium name="Lawrence Berkeley National Laboratory"/>
            <person name="Harder C.B."/>
            <person name="Miyauchi S."/>
            <person name="Viragh M."/>
            <person name="Kuo A."/>
            <person name="Thoen E."/>
            <person name="Andreopoulos B."/>
            <person name="Lu D."/>
            <person name="Skrede I."/>
            <person name="Drula E."/>
            <person name="Henrissat B."/>
            <person name="Morin E."/>
            <person name="Kohler A."/>
            <person name="Barry K."/>
            <person name="LaButti K."/>
            <person name="Morin E."/>
            <person name="Salamov A."/>
            <person name="Lipzen A."/>
            <person name="Mereny Z."/>
            <person name="Hegedus B."/>
            <person name="Baldrian P."/>
            <person name="Stursova M."/>
            <person name="Weitz H."/>
            <person name="Taylor A."/>
            <person name="Grigoriev I.V."/>
            <person name="Nagy L.G."/>
            <person name="Martin F."/>
            <person name="Kauserud H."/>
        </authorList>
    </citation>
    <scope>NUCLEOTIDE SEQUENCE</scope>
    <source>
        <strain evidence="3">9284</strain>
    </source>
</reference>
<feature type="compositionally biased region" description="Gly residues" evidence="1">
    <location>
        <begin position="16"/>
        <end position="38"/>
    </location>
</feature>
<comment type="caution">
    <text evidence="3">The sequence shown here is derived from an EMBL/GenBank/DDBJ whole genome shotgun (WGS) entry which is preliminary data.</text>
</comment>
<evidence type="ECO:0000313" key="4">
    <source>
        <dbReference type="Proteomes" id="UP001221142"/>
    </source>
</evidence>
<proteinExistence type="predicted"/>
<evidence type="ECO:0000256" key="1">
    <source>
        <dbReference type="SAM" id="MobiDB-lite"/>
    </source>
</evidence>
<evidence type="ECO:0000313" key="3">
    <source>
        <dbReference type="EMBL" id="KAJ7608788.1"/>
    </source>
</evidence>
<dbReference type="GO" id="GO:0043531">
    <property type="term" value="F:ADP binding"/>
    <property type="evidence" value="ECO:0007669"/>
    <property type="project" value="InterPro"/>
</dbReference>
<feature type="compositionally biased region" description="Polar residues" evidence="1">
    <location>
        <begin position="1"/>
        <end position="10"/>
    </location>
</feature>
<dbReference type="AlphaFoldDB" id="A0AAD7B3G9"/>
<dbReference type="InterPro" id="IPR053137">
    <property type="entry name" value="NLR-like"/>
</dbReference>
<gene>
    <name evidence="3" type="ORF">FB45DRAFT_379978</name>
</gene>
<dbReference type="InterPro" id="IPR011990">
    <property type="entry name" value="TPR-like_helical_dom_sf"/>
</dbReference>
<protein>
    <submittedName>
        <fullName evidence="3">P-loop containing nucleoside triphosphate hydrolase protein</fullName>
    </submittedName>
</protein>
<dbReference type="SUPFAM" id="SSF48452">
    <property type="entry name" value="TPR-like"/>
    <property type="match status" value="1"/>
</dbReference>
<keyword evidence="3" id="KW-0378">Hydrolase</keyword>
<dbReference type="Gene3D" id="3.40.50.300">
    <property type="entry name" value="P-loop containing nucleotide triphosphate hydrolases"/>
    <property type="match status" value="1"/>
</dbReference>
<dbReference type="Pfam" id="PF13424">
    <property type="entry name" value="TPR_12"/>
    <property type="match status" value="2"/>
</dbReference>
<dbReference type="Proteomes" id="UP001221142">
    <property type="component" value="Unassembled WGS sequence"/>
</dbReference>
<dbReference type="Pfam" id="PF25000">
    <property type="entry name" value="DUF7779"/>
    <property type="match status" value="1"/>
</dbReference>
<sequence>MPTGKTQRVTQFHIHGGTGGEGGAGDQHGGDGGSGQGGTLIHSSQIENLNFYLNSEEPRHQRLITQEQCHTALALVRCPPASQIFQGRKEILHKMQEYFSQEPKEIQRRIFVLHGLGGSGKTQVALKFIESLNDFTKQFFVNASSLQALKTSFMNIAISQTFGKTAEAGLQWLISENKEWTLLLDNADDSKLNLSPFFPQCTHGNIIITSRNPRLVAYAPAAHSQVGDLDEENGALLLLARAVKEDTNENHKLAVDIVQELSCLPLAIVQAGAYIAKFKCLLKYLSIYRQNKAKLLQHHSDQILDAYESTVYTTWQISFEKLSPVAARFLRLCALLHHSKIPESIFVNATQWILKNEVNETGSMQAARQFLQSFVSDSGSWQEQYLRNIVAEIEEYSLLERDERSETLSMHPLVHLWCSDTQPNQATVRACMINVLGMAIDCEPRKYLARIGLMSHAKMLVSDLKMIDSRFWFQYGMIYYDGGQFEQARTLYEWNMGRQEGLFGKDNPDTLTAMAHVAATYRRQHLHKEAEPLVRSVLEQRQKLLGNDHPETLSAMANHAANLAATYRQQGQYQEAEPLQVSVLEHRQNALGDDHPDTLSAMANLAMILHSTGRHQAAEKLLLKVVAKGREGLGADHPHTLQAVKALKATQDALAKAKDAESTGVNGLLRFFSSFNFHFSKEIKEY</sequence>
<dbReference type="SUPFAM" id="SSF52540">
    <property type="entry name" value="P-loop containing nucleoside triphosphate hydrolases"/>
    <property type="match status" value="1"/>
</dbReference>
<accession>A0AAD7B3G9</accession>
<keyword evidence="4" id="KW-1185">Reference proteome</keyword>
<feature type="domain" description="DUF7779" evidence="2">
    <location>
        <begin position="318"/>
        <end position="415"/>
    </location>
</feature>
<organism evidence="3 4">
    <name type="scientific">Roridomyces roridus</name>
    <dbReference type="NCBI Taxonomy" id="1738132"/>
    <lineage>
        <taxon>Eukaryota</taxon>
        <taxon>Fungi</taxon>
        <taxon>Dikarya</taxon>
        <taxon>Basidiomycota</taxon>
        <taxon>Agaricomycotina</taxon>
        <taxon>Agaricomycetes</taxon>
        <taxon>Agaricomycetidae</taxon>
        <taxon>Agaricales</taxon>
        <taxon>Marasmiineae</taxon>
        <taxon>Mycenaceae</taxon>
        <taxon>Roridomyces</taxon>
    </lineage>
</organism>
<feature type="region of interest" description="Disordered" evidence="1">
    <location>
        <begin position="1"/>
        <end position="40"/>
    </location>
</feature>
<dbReference type="PANTHER" id="PTHR46082:SF6">
    <property type="entry name" value="AAA+ ATPASE DOMAIN-CONTAINING PROTEIN-RELATED"/>
    <property type="match status" value="1"/>
</dbReference>
<dbReference type="EMBL" id="JARKIF010000043">
    <property type="protein sequence ID" value="KAJ7608788.1"/>
    <property type="molecule type" value="Genomic_DNA"/>
</dbReference>
<dbReference type="Gene3D" id="1.25.40.10">
    <property type="entry name" value="Tetratricopeptide repeat domain"/>
    <property type="match status" value="1"/>
</dbReference>
<dbReference type="GO" id="GO:0016787">
    <property type="term" value="F:hydrolase activity"/>
    <property type="evidence" value="ECO:0007669"/>
    <property type="project" value="UniProtKB-KW"/>
</dbReference>